<keyword evidence="1" id="KW-0472">Membrane</keyword>
<keyword evidence="1" id="KW-0812">Transmembrane</keyword>
<comment type="caution">
    <text evidence="3">The sequence shown here is derived from an EMBL/GenBank/DDBJ whole genome shotgun (WGS) entry which is preliminary data.</text>
</comment>
<reference evidence="3" key="2">
    <citation type="submission" date="2019-02" db="EMBL/GenBank/DDBJ databases">
        <title>FDA dAtabase for Regulatory Grade micrObial Sequences (FDA-ARGOS): Supporting development and validation of Infectious Disease Dx tests.</title>
        <authorList>
            <person name="Kerrigan L."/>
            <person name="Tallon L.J."/>
            <person name="Sadzewicz L."/>
            <person name="Sengamalay N."/>
            <person name="Ott S."/>
            <person name="Godinez A."/>
            <person name="Nagaraj S."/>
            <person name="Vavikolanu K."/>
            <person name="Vyas G."/>
            <person name="Nadendla S."/>
            <person name="Aluvathingal J."/>
            <person name="Sichtig H."/>
        </authorList>
    </citation>
    <scope>NUCLEOTIDE SEQUENCE</scope>
    <source>
        <strain evidence="3">FDAARGOS_311</strain>
    </source>
</reference>
<reference evidence="2" key="3">
    <citation type="submission" date="2022-07" db="EMBL/GenBank/DDBJ databases">
        <title>Taxonomy of Aspergillus series Nigri: significant species reduction supported by multi-species coalescent approaches.</title>
        <authorList>
            <person name="Bian C."/>
            <person name="Kusuya Y."/>
            <person name="Sklenar F."/>
            <person name="D'hooge E."/>
            <person name="Yaguchi T."/>
            <person name="Takahashi H."/>
            <person name="Hubka V."/>
        </authorList>
    </citation>
    <scope>NUCLEOTIDE SEQUENCE</scope>
    <source>
        <strain evidence="2">IFM 63604</strain>
    </source>
</reference>
<dbReference type="EMBL" id="BRPB01000059">
    <property type="protein sequence ID" value="GLA52182.1"/>
    <property type="molecule type" value="Genomic_DNA"/>
</dbReference>
<organism evidence="3 4">
    <name type="scientific">Aspergillus niger</name>
    <dbReference type="NCBI Taxonomy" id="5061"/>
    <lineage>
        <taxon>Eukaryota</taxon>
        <taxon>Fungi</taxon>
        <taxon>Dikarya</taxon>
        <taxon>Ascomycota</taxon>
        <taxon>Pezizomycotina</taxon>
        <taxon>Eurotiomycetes</taxon>
        <taxon>Eurotiomycetidae</taxon>
        <taxon>Eurotiales</taxon>
        <taxon>Aspergillaceae</taxon>
        <taxon>Aspergillus</taxon>
        <taxon>Aspergillus subgen. Circumdati</taxon>
    </lineage>
</organism>
<name>A0A505IE19_ASPNG</name>
<dbReference type="VEuPathDB" id="FungiDB:ASPNIDRAFT2_1172843"/>
<reference evidence="4" key="1">
    <citation type="submission" date="2018-10" db="EMBL/GenBank/DDBJ databases">
        <title>FDA dAtabase for Regulatory Grade micrObial Sequences (FDA-ARGOS): Supporting development and validation of Infectious Disease Dx tests.</title>
        <authorList>
            <person name="Kerrigan L."/>
            <person name="Tallon L."/>
            <person name="Sadzewicz L."/>
            <person name="Sengamalay N."/>
            <person name="Ott S."/>
            <person name="Godinez A."/>
            <person name="Nagaraj S."/>
            <person name="Vavikolanu K."/>
            <person name="Nadendla S."/>
            <person name="George J."/>
            <person name="Sichtig H."/>
        </authorList>
    </citation>
    <scope>NUCLEOTIDE SEQUENCE [LARGE SCALE GENOMIC DNA]</scope>
    <source>
        <strain evidence="4">FDAARGOS_311</strain>
    </source>
</reference>
<dbReference type="AlphaFoldDB" id="A0A505IE19"/>
<gene>
    <name evidence="2" type="ORF">AnigIFM63604_008817</name>
    <name evidence="3" type="ORF">CAN33_0021050</name>
</gene>
<protein>
    <submittedName>
        <fullName evidence="3">Epoxide hydrolase N terminus family protein</fullName>
    </submittedName>
</protein>
<proteinExistence type="predicted"/>
<evidence type="ECO:0000313" key="3">
    <source>
        <dbReference type="EMBL" id="TPR06365.1"/>
    </source>
</evidence>
<feature type="transmembrane region" description="Helical" evidence="1">
    <location>
        <begin position="96"/>
        <end position="114"/>
    </location>
</feature>
<feature type="transmembrane region" description="Helical" evidence="1">
    <location>
        <begin position="58"/>
        <end position="76"/>
    </location>
</feature>
<evidence type="ECO:0000313" key="2">
    <source>
        <dbReference type="EMBL" id="GLA52182.1"/>
    </source>
</evidence>
<accession>A0A505IE19</accession>
<evidence type="ECO:0000256" key="1">
    <source>
        <dbReference type="SAM" id="Phobius"/>
    </source>
</evidence>
<keyword evidence="3" id="KW-0378">Hydrolase</keyword>
<dbReference type="VEuPathDB" id="FungiDB:ATCC64974_34610"/>
<evidence type="ECO:0000313" key="4">
    <source>
        <dbReference type="Proteomes" id="UP000197666"/>
    </source>
</evidence>
<dbReference type="Proteomes" id="UP001144191">
    <property type="component" value="Unassembled WGS sequence"/>
</dbReference>
<dbReference type="EMBL" id="NKJJ02000010">
    <property type="protein sequence ID" value="TPR06365.1"/>
    <property type="molecule type" value="Genomic_DNA"/>
</dbReference>
<sequence>MRLLSLRRRVGQLTDCGRIGEDIPGVRYMTIDLKIPRRTIQAHNRRLIEVNAKMAKPASLSGFGFDGGVVLLIKLFPTLMDIARVNLDELLSVRGAVESLCTVIAWMAWIILPMTGAARAHARMVLGSGLELNHSLD</sequence>
<dbReference type="Proteomes" id="UP000197666">
    <property type="component" value="Unassembled WGS sequence"/>
</dbReference>
<dbReference type="GO" id="GO:0016787">
    <property type="term" value="F:hydrolase activity"/>
    <property type="evidence" value="ECO:0007669"/>
    <property type="project" value="UniProtKB-KW"/>
</dbReference>
<keyword evidence="1" id="KW-1133">Transmembrane helix</keyword>